<dbReference type="Proteomes" id="UP001320544">
    <property type="component" value="Chromosome"/>
</dbReference>
<keyword evidence="2" id="KW-1185">Reference proteome</keyword>
<protein>
    <submittedName>
        <fullName evidence="1">Uncharacterized protein</fullName>
    </submittedName>
</protein>
<name>A0ABN6MHD9_9ACTN</name>
<evidence type="ECO:0000313" key="1">
    <source>
        <dbReference type="EMBL" id="BDE96177.1"/>
    </source>
</evidence>
<evidence type="ECO:0000313" key="2">
    <source>
        <dbReference type="Proteomes" id="UP001320544"/>
    </source>
</evidence>
<reference evidence="1 2" key="1">
    <citation type="submission" date="2022-01" db="EMBL/GenBank/DDBJ databases">
        <title>Novel bile acid biosynthetic pathways are enriched in the microbiome of centenarians.</title>
        <authorList>
            <person name="Sato Y."/>
            <person name="Atarashi K."/>
            <person name="Plichta R.D."/>
            <person name="Arai Y."/>
            <person name="Sasajima S."/>
            <person name="Kearney M.S."/>
            <person name="Suda W."/>
            <person name="Takeshita K."/>
            <person name="Sasaki T."/>
            <person name="Okamoto S."/>
            <person name="Skelly N.A."/>
            <person name="Okamura Y."/>
            <person name="Vlamakis H."/>
            <person name="Li Y."/>
            <person name="Tanoue T."/>
            <person name="Takei H."/>
            <person name="Nittono H."/>
            <person name="Narushima S."/>
            <person name="Irie J."/>
            <person name="Itoh H."/>
            <person name="Moriya K."/>
            <person name="Sugiura Y."/>
            <person name="Suematsu M."/>
            <person name="Moritoki N."/>
            <person name="Shibata S."/>
            <person name="Littman R.D."/>
            <person name="Fischbach A.M."/>
            <person name="Uwamino Y."/>
            <person name="Inoue T."/>
            <person name="Honda A."/>
            <person name="Hattori M."/>
            <person name="Murai T."/>
            <person name="Xavier J.R."/>
            <person name="Hirose N."/>
            <person name="Honda K."/>
        </authorList>
    </citation>
    <scope>NUCLEOTIDE SEQUENCE [LARGE SCALE GENOMIC DNA]</scope>
    <source>
        <strain evidence="1 2">CE91-St30</strain>
    </source>
</reference>
<gene>
    <name evidence="1" type="ORF">CE91St30_15100</name>
</gene>
<organism evidence="1 2">
    <name type="scientific">Raoultibacter timonensis</name>
    <dbReference type="NCBI Taxonomy" id="1907662"/>
    <lineage>
        <taxon>Bacteria</taxon>
        <taxon>Bacillati</taxon>
        <taxon>Actinomycetota</taxon>
        <taxon>Coriobacteriia</taxon>
        <taxon>Eggerthellales</taxon>
        <taxon>Eggerthellaceae</taxon>
        <taxon>Raoultibacter</taxon>
    </lineage>
</organism>
<dbReference type="EMBL" id="AP025564">
    <property type="protein sequence ID" value="BDE96177.1"/>
    <property type="molecule type" value="Genomic_DNA"/>
</dbReference>
<sequence>MPVSRSTNTVAGSKSCNRKKAVLTVFDLTKESRFLTKRYRTKNTAAMLTNIMLRKHPMIVGDSDTAVKNTGLYTLVKLLAVKRVNPTIPSAVFSENIPLIWLSPKLIP</sequence>
<proteinExistence type="predicted"/>
<accession>A0ABN6MHD9</accession>